<dbReference type="InterPro" id="IPR002155">
    <property type="entry name" value="Thiolase"/>
</dbReference>
<dbReference type="Pfam" id="PF02803">
    <property type="entry name" value="Thiolase_C"/>
    <property type="match status" value="1"/>
</dbReference>
<evidence type="ECO:0000256" key="4">
    <source>
        <dbReference type="ARBA" id="ARBA00022679"/>
    </source>
</evidence>
<evidence type="ECO:0000256" key="3">
    <source>
        <dbReference type="ARBA" id="ARBA00012705"/>
    </source>
</evidence>
<dbReference type="Pfam" id="PF00108">
    <property type="entry name" value="Thiolase_N"/>
    <property type="match status" value="1"/>
</dbReference>
<evidence type="ECO:0000256" key="5">
    <source>
        <dbReference type="ARBA" id="ARBA00022723"/>
    </source>
</evidence>
<dbReference type="PROSITE" id="PS00099">
    <property type="entry name" value="THIOLASE_3"/>
    <property type="match status" value="1"/>
</dbReference>
<reference evidence="13" key="1">
    <citation type="submission" date="2023-07" db="EMBL/GenBank/DDBJ databases">
        <authorList>
            <person name="Yue Y."/>
        </authorList>
    </citation>
    <scope>NUCLEOTIDE SEQUENCE [LARGE SCALE GENOMIC DNA]</scope>
    <source>
        <strain evidence="13">2Y89</strain>
    </source>
</reference>
<feature type="domain" description="Thiolase N-terminal" evidence="10">
    <location>
        <begin position="5"/>
        <end position="260"/>
    </location>
</feature>
<proteinExistence type="inferred from homology"/>
<organism evidence="12 13">
    <name type="scientific">Winogradskyella vincentii</name>
    <dbReference type="NCBI Taxonomy" id="2877122"/>
    <lineage>
        <taxon>Bacteria</taxon>
        <taxon>Pseudomonadati</taxon>
        <taxon>Bacteroidota</taxon>
        <taxon>Flavobacteriia</taxon>
        <taxon>Flavobacteriales</taxon>
        <taxon>Flavobacteriaceae</taxon>
        <taxon>Winogradskyella</taxon>
    </lineage>
</organism>
<accession>A0ABS7XZ23</accession>
<dbReference type="EC" id="2.3.1.9" evidence="3"/>
<dbReference type="SUPFAM" id="SSF53901">
    <property type="entry name" value="Thiolase-like"/>
    <property type="match status" value="2"/>
</dbReference>
<feature type="domain" description="Thiolase C-terminal" evidence="11">
    <location>
        <begin position="269"/>
        <end position="391"/>
    </location>
</feature>
<dbReference type="InterPro" id="IPR020617">
    <property type="entry name" value="Thiolase_C"/>
</dbReference>
<keyword evidence="6" id="KW-0809">Transit peptide</keyword>
<dbReference type="PANTHER" id="PTHR18919">
    <property type="entry name" value="ACETYL-COA C-ACYLTRANSFERASE"/>
    <property type="match status" value="1"/>
</dbReference>
<evidence type="ECO:0000259" key="10">
    <source>
        <dbReference type="Pfam" id="PF00108"/>
    </source>
</evidence>
<comment type="caution">
    <text evidence="12">The sequence shown here is derived from an EMBL/GenBank/DDBJ whole genome shotgun (WGS) entry which is preliminary data.</text>
</comment>
<dbReference type="EMBL" id="JAIUJS010000003">
    <property type="protein sequence ID" value="MCA0152904.1"/>
    <property type="molecule type" value="Genomic_DNA"/>
</dbReference>
<dbReference type="InterPro" id="IPR020615">
    <property type="entry name" value="Thiolase_acyl_enz_int_AS"/>
</dbReference>
<dbReference type="InterPro" id="IPR020613">
    <property type="entry name" value="Thiolase_CS"/>
</dbReference>
<dbReference type="CDD" id="cd00751">
    <property type="entry name" value="thiolase"/>
    <property type="match status" value="1"/>
</dbReference>
<evidence type="ECO:0000256" key="1">
    <source>
        <dbReference type="ARBA" id="ARBA00010982"/>
    </source>
</evidence>
<dbReference type="PROSITE" id="PS00737">
    <property type="entry name" value="THIOLASE_2"/>
    <property type="match status" value="1"/>
</dbReference>
<evidence type="ECO:0000313" key="12">
    <source>
        <dbReference type="EMBL" id="MCA0152904.1"/>
    </source>
</evidence>
<dbReference type="GO" id="GO:0003988">
    <property type="term" value="F:acetyl-CoA C-acyltransferase activity"/>
    <property type="evidence" value="ECO:0007669"/>
    <property type="project" value="UniProtKB-EC"/>
</dbReference>
<evidence type="ECO:0000313" key="13">
    <source>
        <dbReference type="Proteomes" id="UP001198402"/>
    </source>
</evidence>
<evidence type="ECO:0000256" key="8">
    <source>
        <dbReference type="ARBA" id="ARBA00023315"/>
    </source>
</evidence>
<name>A0ABS7XZ23_9FLAO</name>
<evidence type="ECO:0000256" key="9">
    <source>
        <dbReference type="RuleBase" id="RU003557"/>
    </source>
</evidence>
<keyword evidence="13" id="KW-1185">Reference proteome</keyword>
<dbReference type="NCBIfam" id="TIGR01930">
    <property type="entry name" value="AcCoA-C-Actrans"/>
    <property type="match status" value="1"/>
</dbReference>
<comment type="similarity">
    <text evidence="1 9">Belongs to the thiolase-like superfamily. Thiolase family.</text>
</comment>
<evidence type="ECO:0000259" key="11">
    <source>
        <dbReference type="Pfam" id="PF02803"/>
    </source>
</evidence>
<dbReference type="Gene3D" id="3.40.47.10">
    <property type="match status" value="1"/>
</dbReference>
<sequence length="392" mass="41151">MNKDVVIVSAARTPIGSFLGSLSSVPAPRLGAVAIKGALDKINLNPDLVEEVLMGNVVQAGTGQAPARQAAIYAGIPDTVPCTTVNKVCSSGLKAIMQGAQAIQLGDAEIVVAGGMENMSAIPHYYHARSATKFGPATMEDGMQKDGLVDAYDKNAMGVCADACATEYNFSREDQDAFAIQSYKRSTDAWNSGKFDNEVVPVEVPQRRGEPIIINRDEEYTNVKMEKIPALRPAFTKDGTVTAANASTINDGAAAVILMSLEKANELGLKPIAKIKSYADAAHEPNWFTTAPAKALPKALAKANIELSDVDYFEFNEAFSVVGLTNMKILGLSDEKVNVNGGAVSLGHPLGCSGARILITLINVLHQNDAKTGAAAICNGGGGASAMVIERP</sequence>
<dbReference type="PROSITE" id="PS00098">
    <property type="entry name" value="THIOLASE_1"/>
    <property type="match status" value="1"/>
</dbReference>
<dbReference type="InterPro" id="IPR020616">
    <property type="entry name" value="Thiolase_N"/>
</dbReference>
<dbReference type="RefSeq" id="WP_224477833.1">
    <property type="nucleotide sequence ID" value="NZ_JAIUJS010000003.1"/>
</dbReference>
<evidence type="ECO:0000256" key="6">
    <source>
        <dbReference type="ARBA" id="ARBA00022946"/>
    </source>
</evidence>
<keyword evidence="5" id="KW-0479">Metal-binding</keyword>
<keyword evidence="8 9" id="KW-0012">Acyltransferase</keyword>
<keyword evidence="4 9" id="KW-0808">Transferase</keyword>
<evidence type="ECO:0000256" key="7">
    <source>
        <dbReference type="ARBA" id="ARBA00022958"/>
    </source>
</evidence>
<dbReference type="PANTHER" id="PTHR18919:SF156">
    <property type="entry name" value="ACETYL-COA ACETYLTRANSFERASE, MITOCHONDRIAL"/>
    <property type="match status" value="1"/>
</dbReference>
<dbReference type="Proteomes" id="UP001198402">
    <property type="component" value="Unassembled WGS sequence"/>
</dbReference>
<dbReference type="PIRSF" id="PIRSF000429">
    <property type="entry name" value="Ac-CoA_Ac_transf"/>
    <property type="match status" value="1"/>
</dbReference>
<evidence type="ECO:0000256" key="2">
    <source>
        <dbReference type="ARBA" id="ARBA00011881"/>
    </source>
</evidence>
<comment type="subunit">
    <text evidence="2">Homotetramer.</text>
</comment>
<protein>
    <recommendedName>
        <fullName evidence="3">acetyl-CoA C-acetyltransferase</fullName>
        <ecNumber evidence="3">2.3.1.9</ecNumber>
    </recommendedName>
</protein>
<dbReference type="InterPro" id="IPR016039">
    <property type="entry name" value="Thiolase-like"/>
</dbReference>
<gene>
    <name evidence="12" type="ORF">LBV24_06725</name>
</gene>
<dbReference type="InterPro" id="IPR020610">
    <property type="entry name" value="Thiolase_AS"/>
</dbReference>
<keyword evidence="7" id="KW-0630">Potassium</keyword>